<sequence>MSKRIETLGFVGLGVMGEPMCLNLTKKSRMPVYATDARPDPRNRLGEAGAKPCASIVEVAENADVIFLSLPSIAEVAEVCLGKEGILAANRRTHTVVDMSTSSVKGTRDLADKLRKEGLTLIDAPVARMRQAAWDGTLSIMVGGSTEDFDLVRPFLSHMGSDVTHCGGTGSGQVVKILNNMVVFMTVNALAEALAIGRRAGVDGALLFDVMSKGSADSFALRTPGLKALVPGNFPENTFPTDYAIKDIKLALELAEQGGIDAASAALTYDLLQKTSAAGYAQNYYPAMINLIEADRRSH</sequence>
<evidence type="ECO:0000313" key="7">
    <source>
        <dbReference type="Proteomes" id="UP000076959"/>
    </source>
</evidence>
<organism evidence="6 7">
    <name type="scientific">Bradyrhizobium centrolobii</name>
    <dbReference type="NCBI Taxonomy" id="1505087"/>
    <lineage>
        <taxon>Bacteria</taxon>
        <taxon>Pseudomonadati</taxon>
        <taxon>Pseudomonadota</taxon>
        <taxon>Alphaproteobacteria</taxon>
        <taxon>Hyphomicrobiales</taxon>
        <taxon>Nitrobacteraceae</taxon>
        <taxon>Bradyrhizobium</taxon>
    </lineage>
</organism>
<dbReference type="InterPro" id="IPR015815">
    <property type="entry name" value="HIBADH-related"/>
</dbReference>
<dbReference type="STRING" id="1505087.AYJ54_37440"/>
<dbReference type="AlphaFoldDB" id="A0A176ZA70"/>
<dbReference type="InterPro" id="IPR013328">
    <property type="entry name" value="6PGD_dom2"/>
</dbReference>
<dbReference type="Gene3D" id="3.40.50.720">
    <property type="entry name" value="NAD(P)-binding Rossmann-like Domain"/>
    <property type="match status" value="1"/>
</dbReference>
<evidence type="ECO:0000256" key="2">
    <source>
        <dbReference type="ARBA" id="ARBA00023027"/>
    </source>
</evidence>
<dbReference type="GO" id="GO:0050661">
    <property type="term" value="F:NADP binding"/>
    <property type="evidence" value="ECO:0007669"/>
    <property type="project" value="InterPro"/>
</dbReference>
<dbReference type="PANTHER" id="PTHR43060:SF15">
    <property type="entry name" value="3-HYDROXYISOBUTYRATE DEHYDROGENASE-LIKE 1, MITOCHONDRIAL-RELATED"/>
    <property type="match status" value="1"/>
</dbReference>
<dbReference type="Gene3D" id="1.10.1040.10">
    <property type="entry name" value="N-(1-d-carboxylethyl)-l-norvaline Dehydrogenase, domain 2"/>
    <property type="match status" value="1"/>
</dbReference>
<evidence type="ECO:0000259" key="5">
    <source>
        <dbReference type="Pfam" id="PF14833"/>
    </source>
</evidence>
<reference evidence="6 7" key="1">
    <citation type="submission" date="2016-03" db="EMBL/GenBank/DDBJ databases">
        <title>Draft Genome Sequence of the Strain BR 10245 (Bradyrhizobium sp.) isolated from nodules of Centrolobium paraense.</title>
        <authorList>
            <person name="Simoes-Araujo J.L.Sr."/>
            <person name="Barauna A.C."/>
            <person name="Silva K."/>
            <person name="Zilli J.E."/>
        </authorList>
    </citation>
    <scope>NUCLEOTIDE SEQUENCE [LARGE SCALE GENOMIC DNA]</scope>
    <source>
        <strain evidence="6 7">BR 10245</strain>
    </source>
</reference>
<dbReference type="InterPro" id="IPR006115">
    <property type="entry name" value="6PGDH_NADP-bd"/>
</dbReference>
<feature type="domain" description="6-phosphogluconate dehydrogenase NADP-binding" evidence="4">
    <location>
        <begin position="8"/>
        <end position="167"/>
    </location>
</feature>
<keyword evidence="7" id="KW-1185">Reference proteome</keyword>
<accession>A0A176ZA70</accession>
<dbReference type="SUPFAM" id="SSF48179">
    <property type="entry name" value="6-phosphogluconate dehydrogenase C-terminal domain-like"/>
    <property type="match status" value="1"/>
</dbReference>
<dbReference type="InterPro" id="IPR029154">
    <property type="entry name" value="HIBADH-like_NADP-bd"/>
</dbReference>
<evidence type="ECO:0000256" key="3">
    <source>
        <dbReference type="PIRSR" id="PIRSR000103-1"/>
    </source>
</evidence>
<protein>
    <submittedName>
        <fullName evidence="6">2-hydroxy-3-oxopropionate reductase</fullName>
    </submittedName>
</protein>
<dbReference type="PIRSF" id="PIRSF000103">
    <property type="entry name" value="HIBADH"/>
    <property type="match status" value="1"/>
</dbReference>
<keyword evidence="1" id="KW-0560">Oxidoreductase</keyword>
<evidence type="ECO:0000259" key="4">
    <source>
        <dbReference type="Pfam" id="PF03446"/>
    </source>
</evidence>
<dbReference type="Proteomes" id="UP000076959">
    <property type="component" value="Unassembled WGS sequence"/>
</dbReference>
<dbReference type="PANTHER" id="PTHR43060">
    <property type="entry name" value="3-HYDROXYISOBUTYRATE DEHYDROGENASE-LIKE 1, MITOCHONDRIAL-RELATED"/>
    <property type="match status" value="1"/>
</dbReference>
<name>A0A176ZA70_9BRAD</name>
<proteinExistence type="predicted"/>
<evidence type="ECO:0000256" key="1">
    <source>
        <dbReference type="ARBA" id="ARBA00023002"/>
    </source>
</evidence>
<dbReference type="InterPro" id="IPR008927">
    <property type="entry name" value="6-PGluconate_DH-like_C_sf"/>
</dbReference>
<keyword evidence="2" id="KW-0520">NAD</keyword>
<dbReference type="GO" id="GO:0051287">
    <property type="term" value="F:NAD binding"/>
    <property type="evidence" value="ECO:0007669"/>
    <property type="project" value="InterPro"/>
</dbReference>
<dbReference type="SUPFAM" id="SSF51735">
    <property type="entry name" value="NAD(P)-binding Rossmann-fold domains"/>
    <property type="match status" value="1"/>
</dbReference>
<dbReference type="EMBL" id="LUUB01000005">
    <property type="protein sequence ID" value="OAF17054.1"/>
    <property type="molecule type" value="Genomic_DNA"/>
</dbReference>
<comment type="caution">
    <text evidence="6">The sequence shown here is derived from an EMBL/GenBank/DDBJ whole genome shotgun (WGS) entry which is preliminary data.</text>
</comment>
<feature type="domain" description="3-hydroxyisobutyrate dehydrogenase-like NAD-binding" evidence="5">
    <location>
        <begin position="170"/>
        <end position="291"/>
    </location>
</feature>
<dbReference type="Pfam" id="PF03446">
    <property type="entry name" value="NAD_binding_2"/>
    <property type="match status" value="1"/>
</dbReference>
<evidence type="ECO:0000313" key="6">
    <source>
        <dbReference type="EMBL" id="OAF17054.1"/>
    </source>
</evidence>
<dbReference type="OrthoDB" id="9812907at2"/>
<gene>
    <name evidence="6" type="ORF">AYJ54_37440</name>
</gene>
<dbReference type="GO" id="GO:0016491">
    <property type="term" value="F:oxidoreductase activity"/>
    <property type="evidence" value="ECO:0007669"/>
    <property type="project" value="UniProtKB-KW"/>
</dbReference>
<dbReference type="Pfam" id="PF14833">
    <property type="entry name" value="NAD_binding_11"/>
    <property type="match status" value="1"/>
</dbReference>
<dbReference type="InterPro" id="IPR036291">
    <property type="entry name" value="NAD(P)-bd_dom_sf"/>
</dbReference>
<feature type="active site" evidence="3">
    <location>
        <position position="176"/>
    </location>
</feature>